<organism evidence="2 3">
    <name type="scientific">Desulfoglaeba alkanexedens ALDC</name>
    <dbReference type="NCBI Taxonomy" id="980445"/>
    <lineage>
        <taxon>Bacteria</taxon>
        <taxon>Pseudomonadati</taxon>
        <taxon>Thermodesulfobacteriota</taxon>
        <taxon>Syntrophobacteria</taxon>
        <taxon>Syntrophobacterales</taxon>
        <taxon>Syntrophobacteraceae</taxon>
        <taxon>Desulfoglaeba</taxon>
    </lineage>
</organism>
<dbReference type="Gene3D" id="3.40.50.1010">
    <property type="entry name" value="5'-nuclease"/>
    <property type="match status" value="1"/>
</dbReference>
<evidence type="ECO:0000259" key="1">
    <source>
        <dbReference type="Pfam" id="PF01850"/>
    </source>
</evidence>
<protein>
    <submittedName>
        <fullName evidence="2">Type II toxin-antitoxin system VapC family toxin</fullName>
    </submittedName>
</protein>
<dbReference type="AlphaFoldDB" id="A0A4V1ERM3"/>
<evidence type="ECO:0000313" key="2">
    <source>
        <dbReference type="EMBL" id="QCQ22141.1"/>
    </source>
</evidence>
<sequence length="146" mass="16168">MKLAVDSSSFAKRYVQEVGSDKLDDFLESASELALCVILVPEIISGLNRRLRERILTIVDYRTVKQQLMDDVRDATVLQITPSVISRSVKLLEGNALRALDSLHVACALEWQADLFVTSDRRQFLAATNAGLRTEYIGQPDASADG</sequence>
<reference evidence="2 3" key="1">
    <citation type="submission" date="2019-05" db="EMBL/GenBank/DDBJ databases">
        <title>The Complete Genome Sequence of the n-alkane-degrading Desulfoglaeba alkanexedens ALDC reveals multiple alkylsuccinate synthase gene clusters.</title>
        <authorList>
            <person name="Callaghan A.V."/>
            <person name="Davidova I.A."/>
            <person name="Duncan K.E."/>
            <person name="Morris B."/>
            <person name="McInerney M.J."/>
        </authorList>
    </citation>
    <scope>NUCLEOTIDE SEQUENCE [LARGE SCALE GENOMIC DNA]</scope>
    <source>
        <strain evidence="2 3">ALDC</strain>
    </source>
</reference>
<name>A0A4V1ERM3_9BACT</name>
<dbReference type="RefSeq" id="WP_137424110.1">
    <property type="nucleotide sequence ID" value="NZ_CP040098.1"/>
</dbReference>
<feature type="domain" description="PIN" evidence="1">
    <location>
        <begin position="5"/>
        <end position="123"/>
    </location>
</feature>
<reference evidence="2 3" key="2">
    <citation type="submission" date="2019-05" db="EMBL/GenBank/DDBJ databases">
        <authorList>
            <person name="Suflita J.M."/>
            <person name="Marks C.R."/>
        </authorList>
    </citation>
    <scope>NUCLEOTIDE SEQUENCE [LARGE SCALE GENOMIC DNA]</scope>
    <source>
        <strain evidence="2 3">ALDC</strain>
    </source>
</reference>
<dbReference type="KEGG" id="dax:FDQ92_08185"/>
<keyword evidence="3" id="KW-1185">Reference proteome</keyword>
<proteinExistence type="predicted"/>
<dbReference type="Proteomes" id="UP000298602">
    <property type="component" value="Chromosome"/>
</dbReference>
<dbReference type="EMBL" id="CP040098">
    <property type="protein sequence ID" value="QCQ22141.1"/>
    <property type="molecule type" value="Genomic_DNA"/>
</dbReference>
<dbReference type="InterPro" id="IPR029060">
    <property type="entry name" value="PIN-like_dom_sf"/>
</dbReference>
<dbReference type="InterPro" id="IPR002716">
    <property type="entry name" value="PIN_dom"/>
</dbReference>
<dbReference type="Pfam" id="PF01850">
    <property type="entry name" value="PIN"/>
    <property type="match status" value="1"/>
</dbReference>
<evidence type="ECO:0000313" key="3">
    <source>
        <dbReference type="Proteomes" id="UP000298602"/>
    </source>
</evidence>
<dbReference type="OrthoDB" id="9811737at2"/>
<gene>
    <name evidence="2" type="ORF">FDQ92_08185</name>
</gene>
<dbReference type="CDD" id="cd09874">
    <property type="entry name" value="PIN_MT3492-like"/>
    <property type="match status" value="1"/>
</dbReference>
<accession>A0A4V1ERM3</accession>
<dbReference type="SUPFAM" id="SSF88723">
    <property type="entry name" value="PIN domain-like"/>
    <property type="match status" value="1"/>
</dbReference>